<gene>
    <name evidence="3" type="ORF">FHS83_001290</name>
</gene>
<accession>A0A846MY41</accession>
<dbReference type="RefSeq" id="WP_167082013.1">
    <property type="nucleotide sequence ID" value="NZ_BAAADC010000001.1"/>
</dbReference>
<keyword evidence="1" id="KW-0378">Hydrolase</keyword>
<dbReference type="InterPro" id="IPR050272">
    <property type="entry name" value="Isochorismatase-like_hydrls"/>
</dbReference>
<evidence type="ECO:0000259" key="2">
    <source>
        <dbReference type="Pfam" id="PF00857"/>
    </source>
</evidence>
<dbReference type="AlphaFoldDB" id="A0A846MY41"/>
<comment type="caution">
    <text evidence="3">The sequence shown here is derived from an EMBL/GenBank/DDBJ whole genome shotgun (WGS) entry which is preliminary data.</text>
</comment>
<dbReference type="Pfam" id="PF00857">
    <property type="entry name" value="Isochorismatase"/>
    <property type="match status" value="1"/>
</dbReference>
<feature type="domain" description="Isochorismatase-like" evidence="2">
    <location>
        <begin position="3"/>
        <end position="143"/>
    </location>
</feature>
<reference evidence="3 4" key="1">
    <citation type="submission" date="2020-03" db="EMBL/GenBank/DDBJ databases">
        <title>Genomic Encyclopedia of Type Strains, Phase IV (KMG-IV): sequencing the most valuable type-strain genomes for metagenomic binning, comparative biology and taxonomic classification.</title>
        <authorList>
            <person name="Goeker M."/>
        </authorList>
    </citation>
    <scope>NUCLEOTIDE SEQUENCE [LARGE SCALE GENOMIC DNA]</scope>
    <source>
        <strain evidence="3 4">DSM 19867</strain>
    </source>
</reference>
<evidence type="ECO:0000313" key="3">
    <source>
        <dbReference type="EMBL" id="NIK87972.1"/>
    </source>
</evidence>
<dbReference type="InterPro" id="IPR036380">
    <property type="entry name" value="Isochorismatase-like_sf"/>
</dbReference>
<evidence type="ECO:0000256" key="1">
    <source>
        <dbReference type="ARBA" id="ARBA00022801"/>
    </source>
</evidence>
<organism evidence="3 4">
    <name type="scientific">Rhizomicrobium palustre</name>
    <dbReference type="NCBI Taxonomy" id="189966"/>
    <lineage>
        <taxon>Bacteria</taxon>
        <taxon>Pseudomonadati</taxon>
        <taxon>Pseudomonadota</taxon>
        <taxon>Alphaproteobacteria</taxon>
        <taxon>Micropepsales</taxon>
        <taxon>Micropepsaceae</taxon>
        <taxon>Rhizomicrobium</taxon>
    </lineage>
</organism>
<dbReference type="InterPro" id="IPR000868">
    <property type="entry name" value="Isochorismatase-like_dom"/>
</dbReference>
<dbReference type="PANTHER" id="PTHR43540">
    <property type="entry name" value="PEROXYUREIDOACRYLATE/UREIDOACRYLATE AMIDOHYDROLASE-RELATED"/>
    <property type="match status" value="1"/>
</dbReference>
<dbReference type="CDD" id="cd01014">
    <property type="entry name" value="nicotinamidase_related"/>
    <property type="match status" value="1"/>
</dbReference>
<keyword evidence="4" id="KW-1185">Reference proteome</keyword>
<dbReference type="SUPFAM" id="SSF52499">
    <property type="entry name" value="Isochorismatase-like hydrolases"/>
    <property type="match status" value="1"/>
</dbReference>
<sequence length="176" mass="18965">MQALLIIDVQNAMFSGENGAGPLNGWAVVARIKNLIANARAAQVPVFYIQHDGGTGDEFDKHGPGFAFVSDIAPEPGDSVTVKKRNSGFYDTDLDQKLKAAGVDSLVICGMQTEYCVDATVRSAFDRHYRVTVVADAHTTFDSQILPAATIIAHTQHIWNGRFARLKLAADVSFGA</sequence>
<dbReference type="EMBL" id="JAASRM010000001">
    <property type="protein sequence ID" value="NIK87972.1"/>
    <property type="molecule type" value="Genomic_DNA"/>
</dbReference>
<dbReference type="Proteomes" id="UP000570514">
    <property type="component" value="Unassembled WGS sequence"/>
</dbReference>
<name>A0A846MY41_9PROT</name>
<evidence type="ECO:0000313" key="4">
    <source>
        <dbReference type="Proteomes" id="UP000570514"/>
    </source>
</evidence>
<dbReference type="PANTHER" id="PTHR43540:SF14">
    <property type="entry name" value="ISOCHORISMATASE"/>
    <property type="match status" value="1"/>
</dbReference>
<dbReference type="GO" id="GO:0016787">
    <property type="term" value="F:hydrolase activity"/>
    <property type="evidence" value="ECO:0007669"/>
    <property type="project" value="UniProtKB-KW"/>
</dbReference>
<protein>
    <submittedName>
        <fullName evidence="3">Nicotinamidase-related amidase</fullName>
    </submittedName>
</protein>
<proteinExistence type="predicted"/>
<dbReference type="Gene3D" id="3.40.50.850">
    <property type="entry name" value="Isochorismatase-like"/>
    <property type="match status" value="1"/>
</dbReference>